<accession>A0A6A4GZW1</accession>
<protein>
    <submittedName>
        <fullName evidence="1">Uncharacterized protein</fullName>
    </submittedName>
</protein>
<evidence type="ECO:0000313" key="1">
    <source>
        <dbReference type="EMBL" id="KAE9390517.1"/>
    </source>
</evidence>
<name>A0A6A4GZW1_9AGAR</name>
<proteinExistence type="predicted"/>
<sequence>MATVRIPSAFLQLARELRDMIYHDAWNFTTVIGTPPESIPPHHLTNLNLAEKHWLLVEWQPPPNRGTCFGLMYSCRQVYTEMLESIERHDGISFELDLIALKKSSAHEHDGRMFKSPEEVTWIWAEWTMLPSTCYIPKVQPMTPSRLQIPLGPPFSIGPTCKNLHISFRIQSETSFDWWNFQFDERPAALPRYLLSLVANFLLHGPLSLHRAEPSLSGGSSSTWNIDTLSIEIIGGRRTYTNPYDDQMHTVPSWVVDDTEQALETYVMAMLYSSGALSGLVRAVRLLTDGEVKHECVVDPFEPAEKEFLAALGVGESLQANSRATAYLGSRFKAKYGSFDEYMEELRSTVTY</sequence>
<evidence type="ECO:0000313" key="2">
    <source>
        <dbReference type="Proteomes" id="UP000799118"/>
    </source>
</evidence>
<dbReference type="AlphaFoldDB" id="A0A6A4GZW1"/>
<organism evidence="1 2">
    <name type="scientific">Gymnopus androsaceus JB14</name>
    <dbReference type="NCBI Taxonomy" id="1447944"/>
    <lineage>
        <taxon>Eukaryota</taxon>
        <taxon>Fungi</taxon>
        <taxon>Dikarya</taxon>
        <taxon>Basidiomycota</taxon>
        <taxon>Agaricomycotina</taxon>
        <taxon>Agaricomycetes</taxon>
        <taxon>Agaricomycetidae</taxon>
        <taxon>Agaricales</taxon>
        <taxon>Marasmiineae</taxon>
        <taxon>Omphalotaceae</taxon>
        <taxon>Gymnopus</taxon>
    </lineage>
</organism>
<dbReference type="Proteomes" id="UP000799118">
    <property type="component" value="Unassembled WGS sequence"/>
</dbReference>
<dbReference type="OrthoDB" id="2819093at2759"/>
<dbReference type="EMBL" id="ML769655">
    <property type="protein sequence ID" value="KAE9390517.1"/>
    <property type="molecule type" value="Genomic_DNA"/>
</dbReference>
<reference evidence="1" key="1">
    <citation type="journal article" date="2019" name="Environ. Microbiol.">
        <title>Fungal ecological strategies reflected in gene transcription - a case study of two litter decomposers.</title>
        <authorList>
            <person name="Barbi F."/>
            <person name="Kohler A."/>
            <person name="Barry K."/>
            <person name="Baskaran P."/>
            <person name="Daum C."/>
            <person name="Fauchery L."/>
            <person name="Ihrmark K."/>
            <person name="Kuo A."/>
            <person name="LaButti K."/>
            <person name="Lipzen A."/>
            <person name="Morin E."/>
            <person name="Grigoriev I.V."/>
            <person name="Henrissat B."/>
            <person name="Lindahl B."/>
            <person name="Martin F."/>
        </authorList>
    </citation>
    <scope>NUCLEOTIDE SEQUENCE</scope>
    <source>
        <strain evidence="1">JB14</strain>
    </source>
</reference>
<gene>
    <name evidence="1" type="ORF">BT96DRAFT_946060</name>
</gene>
<keyword evidence="2" id="KW-1185">Reference proteome</keyword>